<protein>
    <recommendedName>
        <fullName evidence="3">Terpene synthase</fullName>
    </recommendedName>
</protein>
<proteinExistence type="predicted"/>
<sequence>MHATRAPLDEVGAALTAGTVAAEAARAHRDLRECVLRHPALFPARPFDATLLSAVALANAFGSPGETAERLRVANRTALWIFAADWLLDHVAASREEVDGLVAGCLRVADGGEPTADHPLGGFLAEILAELSDAPAFGRLRPVWREELERMLAAMAREWGWKTAAREGAALPGLDEYLDNADNFGSSLVNVSHWISGGAPATLDRLDDLRAASRRVQRVLRLVNDLATHSRDVEWGDLNAVMLGAGRDEIAELIRLLVAGCRDLLGSLRDACPGDVVYLERQIGYSMGFYGSTDYWGAL</sequence>
<dbReference type="Pfam" id="PF19086">
    <property type="entry name" value="Terpene_syn_C_2"/>
    <property type="match status" value="1"/>
</dbReference>
<dbReference type="Proteomes" id="UP000603904">
    <property type="component" value="Unassembled WGS sequence"/>
</dbReference>
<comment type="caution">
    <text evidence="1">The sequence shown here is derived from an EMBL/GenBank/DDBJ whole genome shotgun (WGS) entry which is preliminary data.</text>
</comment>
<accession>A0ABQ4G776</accession>
<evidence type="ECO:0000313" key="1">
    <source>
        <dbReference type="EMBL" id="GIH42875.1"/>
    </source>
</evidence>
<dbReference type="SUPFAM" id="SSF48576">
    <property type="entry name" value="Terpenoid synthases"/>
    <property type="match status" value="1"/>
</dbReference>
<evidence type="ECO:0000313" key="2">
    <source>
        <dbReference type="Proteomes" id="UP000603904"/>
    </source>
</evidence>
<dbReference type="InterPro" id="IPR008949">
    <property type="entry name" value="Isoprenoid_synthase_dom_sf"/>
</dbReference>
<keyword evidence="2" id="KW-1185">Reference proteome</keyword>
<dbReference type="EMBL" id="BOOC01000033">
    <property type="protein sequence ID" value="GIH42875.1"/>
    <property type="molecule type" value="Genomic_DNA"/>
</dbReference>
<evidence type="ECO:0008006" key="3">
    <source>
        <dbReference type="Google" id="ProtNLM"/>
    </source>
</evidence>
<organism evidence="1 2">
    <name type="scientific">Microbispora corallina</name>
    <dbReference type="NCBI Taxonomy" id="83302"/>
    <lineage>
        <taxon>Bacteria</taxon>
        <taxon>Bacillati</taxon>
        <taxon>Actinomycetota</taxon>
        <taxon>Actinomycetes</taxon>
        <taxon>Streptosporangiales</taxon>
        <taxon>Streptosporangiaceae</taxon>
        <taxon>Microbispora</taxon>
    </lineage>
</organism>
<dbReference type="Gene3D" id="1.10.600.10">
    <property type="entry name" value="Farnesyl Diphosphate Synthase"/>
    <property type="match status" value="1"/>
</dbReference>
<name>A0ABQ4G776_9ACTN</name>
<reference evidence="1 2" key="1">
    <citation type="submission" date="2021-01" db="EMBL/GenBank/DDBJ databases">
        <title>Whole genome shotgun sequence of Microbispora corallina NBRC 16416.</title>
        <authorList>
            <person name="Komaki H."/>
            <person name="Tamura T."/>
        </authorList>
    </citation>
    <scope>NUCLEOTIDE SEQUENCE [LARGE SCALE GENOMIC DNA]</scope>
    <source>
        <strain evidence="1 2">NBRC 16416</strain>
    </source>
</reference>
<gene>
    <name evidence="1" type="ORF">Mco01_58750</name>
</gene>
<dbReference type="RefSeq" id="WP_204060043.1">
    <property type="nucleotide sequence ID" value="NZ_BAAAGP010000022.1"/>
</dbReference>